<gene>
    <name evidence="2" type="ORF">LCGC14_0987340</name>
</gene>
<evidence type="ECO:0000256" key="1">
    <source>
        <dbReference type="SAM" id="MobiDB-lite"/>
    </source>
</evidence>
<sequence>MELELKNSEGKVIGTLDFPVDSLKESLASLSSNGSSVSKADLEEALAPLGQVQERLREMEARLKELTAEEKVVWVGRVFDAMGLERYVEEGAKRGYLPSEGVEEDVDPAGPGDLEEEPGDIVFSLKDRSNESGWTYSEALKGYVKIQ</sequence>
<feature type="compositionally biased region" description="Acidic residues" evidence="1">
    <location>
        <begin position="101"/>
        <end position="118"/>
    </location>
</feature>
<proteinExistence type="predicted"/>
<comment type="caution">
    <text evidence="2">The sequence shown here is derived from an EMBL/GenBank/DDBJ whole genome shotgun (WGS) entry which is preliminary data.</text>
</comment>
<name>A0A0F9NTF4_9ZZZZ</name>
<accession>A0A0F9NTF4</accession>
<feature type="region of interest" description="Disordered" evidence="1">
    <location>
        <begin position="97"/>
        <end position="118"/>
    </location>
</feature>
<evidence type="ECO:0000313" key="2">
    <source>
        <dbReference type="EMBL" id="KKN15312.1"/>
    </source>
</evidence>
<reference evidence="2" key="1">
    <citation type="journal article" date="2015" name="Nature">
        <title>Complex archaea that bridge the gap between prokaryotes and eukaryotes.</title>
        <authorList>
            <person name="Spang A."/>
            <person name="Saw J.H."/>
            <person name="Jorgensen S.L."/>
            <person name="Zaremba-Niedzwiedzka K."/>
            <person name="Martijn J."/>
            <person name="Lind A.E."/>
            <person name="van Eijk R."/>
            <person name="Schleper C."/>
            <person name="Guy L."/>
            <person name="Ettema T.J."/>
        </authorList>
    </citation>
    <scope>NUCLEOTIDE SEQUENCE</scope>
</reference>
<organism evidence="2">
    <name type="scientific">marine sediment metagenome</name>
    <dbReference type="NCBI Taxonomy" id="412755"/>
    <lineage>
        <taxon>unclassified sequences</taxon>
        <taxon>metagenomes</taxon>
        <taxon>ecological metagenomes</taxon>
    </lineage>
</organism>
<dbReference type="AlphaFoldDB" id="A0A0F9NTF4"/>
<dbReference type="EMBL" id="LAZR01003725">
    <property type="protein sequence ID" value="KKN15312.1"/>
    <property type="molecule type" value="Genomic_DNA"/>
</dbReference>
<protein>
    <submittedName>
        <fullName evidence="2">Uncharacterized protein</fullName>
    </submittedName>
</protein>